<dbReference type="Gene3D" id="3.30.70.270">
    <property type="match status" value="1"/>
</dbReference>
<dbReference type="InterPro" id="IPR043128">
    <property type="entry name" value="Rev_trsase/Diguanyl_cyclase"/>
</dbReference>
<dbReference type="CDD" id="cd00130">
    <property type="entry name" value="PAS"/>
    <property type="match status" value="1"/>
</dbReference>
<dbReference type="AlphaFoldDB" id="A0A8T9AU79"/>
<dbReference type="InterPro" id="IPR052155">
    <property type="entry name" value="Biofilm_reg_signaling"/>
</dbReference>
<dbReference type="SUPFAM" id="SSF55785">
    <property type="entry name" value="PYP-like sensor domain (PAS domain)"/>
    <property type="match status" value="1"/>
</dbReference>
<dbReference type="RefSeq" id="WP_143974770.1">
    <property type="nucleotide sequence ID" value="NZ_PNOT02000159.1"/>
</dbReference>
<proteinExistence type="predicted"/>
<dbReference type="SMART" id="SM00267">
    <property type="entry name" value="GGDEF"/>
    <property type="match status" value="1"/>
</dbReference>
<organism evidence="2 3">
    <name type="scientific">Mesorhizobium intechi</name>
    <dbReference type="NCBI Taxonomy" id="537601"/>
    <lineage>
        <taxon>Bacteria</taxon>
        <taxon>Pseudomonadati</taxon>
        <taxon>Pseudomonadota</taxon>
        <taxon>Alphaproteobacteria</taxon>
        <taxon>Hyphomicrobiales</taxon>
        <taxon>Phyllobacteriaceae</taxon>
        <taxon>Mesorhizobium</taxon>
    </lineage>
</organism>
<protein>
    <submittedName>
        <fullName evidence="2">GGDEF domain-containing protein</fullName>
    </submittedName>
</protein>
<feature type="domain" description="GGDEF" evidence="1">
    <location>
        <begin position="178"/>
        <end position="310"/>
    </location>
</feature>
<dbReference type="EMBL" id="PNOT02000159">
    <property type="protein sequence ID" value="TSE11632.1"/>
    <property type="molecule type" value="Genomic_DNA"/>
</dbReference>
<evidence type="ECO:0000313" key="3">
    <source>
        <dbReference type="Proteomes" id="UP000235507"/>
    </source>
</evidence>
<dbReference type="InterPro" id="IPR029787">
    <property type="entry name" value="Nucleotide_cyclase"/>
</dbReference>
<dbReference type="NCBIfam" id="TIGR00254">
    <property type="entry name" value="GGDEF"/>
    <property type="match status" value="1"/>
</dbReference>
<keyword evidence="3" id="KW-1185">Reference proteome</keyword>
<sequence length="310" mass="33375">MPASRPRENFEVQPPSLAEVVVEMVDNLDAMVAYWDANQKCVFANAAYLDWFGCTGKDLIGTRLQDLLGPLYALNLPYIAAAYSGKKQVFERAIPTREGGVRHSLATYIPRFENGTVQGIFVHVADVGPLKKLEAELKGAKDKAEKLATHDHLTGLPNRVTLNARISAAISEAGARGGGFGVFWLDLDSFKSVNDTHGHLAGDFLLVQMAERIKGVTREHDSLLRIGGDEFVMIAGNVTSAVDAQNVADRVLAAVREPLRIGDVVISTTLSIGAAIYPLNGVAPTSLLHSSDRALYAAKNAGRDRVEIAA</sequence>
<reference evidence="2" key="1">
    <citation type="submission" date="2019-07" db="EMBL/GenBank/DDBJ databases">
        <title>Mesorhizobum intechiensis sp. nov. isolated from nodules of Lotus tenuis growing in lowlands of the Flooding Pampa, Argentina.</title>
        <authorList>
            <person name="Estrella M.J."/>
            <person name="Torres Tejerizo G.A."/>
            <person name="Cumpa Velazquez L.M."/>
            <person name="Fontana F."/>
            <person name="Hansen L."/>
            <person name="Pistorio M."/>
            <person name="Sannazzaro A.I."/>
        </authorList>
    </citation>
    <scope>NUCLEOTIDE SEQUENCE</scope>
    <source>
        <strain evidence="2">BD68</strain>
    </source>
</reference>
<dbReference type="InterPro" id="IPR035965">
    <property type="entry name" value="PAS-like_dom_sf"/>
</dbReference>
<dbReference type="SUPFAM" id="SSF55073">
    <property type="entry name" value="Nucleotide cyclase"/>
    <property type="match status" value="1"/>
</dbReference>
<dbReference type="Pfam" id="PF00990">
    <property type="entry name" value="GGDEF"/>
    <property type="match status" value="1"/>
</dbReference>
<evidence type="ECO:0000313" key="2">
    <source>
        <dbReference type="EMBL" id="TSE11632.1"/>
    </source>
</evidence>
<dbReference type="SMART" id="SM00091">
    <property type="entry name" value="PAS"/>
    <property type="match status" value="1"/>
</dbReference>
<dbReference type="NCBIfam" id="TIGR00229">
    <property type="entry name" value="sensory_box"/>
    <property type="match status" value="1"/>
</dbReference>
<dbReference type="InterPro" id="IPR000014">
    <property type="entry name" value="PAS"/>
</dbReference>
<gene>
    <name evidence="2" type="ORF">C1D09_013355</name>
</gene>
<dbReference type="PANTHER" id="PTHR44757:SF2">
    <property type="entry name" value="BIOFILM ARCHITECTURE MAINTENANCE PROTEIN MBAA"/>
    <property type="match status" value="1"/>
</dbReference>
<dbReference type="Gene3D" id="3.30.450.20">
    <property type="entry name" value="PAS domain"/>
    <property type="match status" value="1"/>
</dbReference>
<dbReference type="Pfam" id="PF08448">
    <property type="entry name" value="PAS_4"/>
    <property type="match status" value="1"/>
</dbReference>
<dbReference type="PROSITE" id="PS50887">
    <property type="entry name" value="GGDEF"/>
    <property type="match status" value="1"/>
</dbReference>
<dbReference type="InterPro" id="IPR013656">
    <property type="entry name" value="PAS_4"/>
</dbReference>
<dbReference type="InterPro" id="IPR000160">
    <property type="entry name" value="GGDEF_dom"/>
</dbReference>
<accession>A0A8T9AU79</accession>
<dbReference type="CDD" id="cd01949">
    <property type="entry name" value="GGDEF"/>
    <property type="match status" value="1"/>
</dbReference>
<dbReference type="Proteomes" id="UP000235507">
    <property type="component" value="Unassembled WGS sequence"/>
</dbReference>
<dbReference type="PANTHER" id="PTHR44757">
    <property type="entry name" value="DIGUANYLATE CYCLASE DGCP"/>
    <property type="match status" value="1"/>
</dbReference>
<name>A0A8T9AU79_9HYPH</name>
<evidence type="ECO:0000259" key="1">
    <source>
        <dbReference type="PROSITE" id="PS50887"/>
    </source>
</evidence>
<comment type="caution">
    <text evidence="2">The sequence shown here is derived from an EMBL/GenBank/DDBJ whole genome shotgun (WGS) entry which is preliminary data.</text>
</comment>
<dbReference type="OrthoDB" id="9812260at2"/>